<proteinExistence type="predicted"/>
<feature type="compositionally biased region" description="Basic residues" evidence="1">
    <location>
        <begin position="15"/>
        <end position="25"/>
    </location>
</feature>
<gene>
    <name evidence="2" type="ORF">CSSPJE1EN2_LOCUS14979</name>
</gene>
<feature type="compositionally biased region" description="Basic residues" evidence="1">
    <location>
        <begin position="943"/>
        <end position="958"/>
    </location>
</feature>
<feature type="compositionally biased region" description="Polar residues" evidence="1">
    <location>
        <begin position="923"/>
        <end position="935"/>
    </location>
</feature>
<feature type="region of interest" description="Disordered" evidence="1">
    <location>
        <begin position="613"/>
        <end position="659"/>
    </location>
</feature>
<dbReference type="PANTHER" id="PTHR21580:SF28">
    <property type="entry name" value="BOREALIN N-TERMINAL DOMAIN-CONTAINING PROTEIN-RELATED"/>
    <property type="match status" value="1"/>
</dbReference>
<keyword evidence="3" id="KW-1185">Reference proteome</keyword>
<evidence type="ECO:0000313" key="3">
    <source>
        <dbReference type="Proteomes" id="UP001497522"/>
    </source>
</evidence>
<feature type="region of interest" description="Disordered" evidence="1">
    <location>
        <begin position="169"/>
        <end position="202"/>
    </location>
</feature>
<sequence length="958" mass="102682">MAAFNPSSSFSRITSRGRARHRRAFGGKAVHGPAKMSSGLRAYSAVIGADQHKKKAVLCNKRSVFCNNIAARIEARKAKISATGSHGSTTCKITLPTRLPGQCTSCNTGTSGQLVSKRLRGGAAGSNCIEPDSRINKSWGIGPSSSSANYTTNAIACYVGPRASQAGLHQAAAPISNSAPTHHRNTATDDVSSSSAGASPGVCGGNKITGARCSRLSNKDDQQQHQQLIPQPVGKYQLQKSLQTPPTFANAIARKSQIWRGDQQQLITAPACNMRISSFRNNKSSIVESSSSVISRPRCWDPQKKVYSSGLPNRLFGGTGGKEEDSTSCDEEEVTPGPGAYSPIGTYTTSPAYTMAARFRDISREDQPGPGTYDVRTRGFDGIAYSIPKYKRDMGPALMNQEGVPGPGTYDPNLVYANAHPAYSIAGKTRPRKGEGTPGPGQYEPRYKSGAPKFTIASGRRPSATRSMELSPGPGAYHAIDRCSTPAYTMAQRYYLKAEDDRSPGPAVYDIVRSVRGPAYTMCARHPQHVACDDADITPGPGAYLEPKPPYTPAYTIAARYKAVGMQLVDLDTPGPGAYRIAELSSMSPSYSFPCNKYDKKMNDIGPGPGAYDTSAAPCDRSSPAYSITGKARPLQGDSDRTPGPGQYEPKKARRLSSPAYSMARRYHKHSPTDTTPGPSAYVIQDGRVVAPGPAYTIAGKNLVSAERAERNNSPGPGAYDIATHYDSPAFSMARRYYKSTGSEEALIPGPGSYQPLMLPSNRAPAYTLGMRTPGIRDMENGPGPGDYDPWDERLAYGPAYSFTAAHARGPLSLRDGNIGPGPGSYDLKDERSVASPAYTMARRYAARSQEMSPGPGAYCPSSQSTSPAYSIAQRTHRAVVFRGTTPGPGTYTLDVSDKTPAFTIGSRYPKKLIEDAPGPGTYSPNVSMLRTSPAYTMPSGRSRCKKKLRQRRHQHRD</sequence>
<evidence type="ECO:0008006" key="4">
    <source>
        <dbReference type="Google" id="ProtNLM"/>
    </source>
</evidence>
<evidence type="ECO:0000256" key="1">
    <source>
        <dbReference type="SAM" id="MobiDB-lite"/>
    </source>
</evidence>
<feature type="compositionally biased region" description="Polar residues" evidence="1">
    <location>
        <begin position="1"/>
        <end position="14"/>
    </location>
</feature>
<dbReference type="EMBL" id="OZ023703">
    <property type="protein sequence ID" value="CAK9872382.1"/>
    <property type="molecule type" value="Genomic_DNA"/>
</dbReference>
<reference evidence="2 3" key="1">
    <citation type="submission" date="2024-03" db="EMBL/GenBank/DDBJ databases">
        <authorList>
            <consortium name="ELIXIR-Norway"/>
            <consortium name="Elixir Norway"/>
        </authorList>
    </citation>
    <scope>NUCLEOTIDE SEQUENCE [LARGE SCALE GENOMIC DNA]</scope>
</reference>
<dbReference type="Proteomes" id="UP001497522">
    <property type="component" value="Chromosome 2"/>
</dbReference>
<dbReference type="Pfam" id="PF07004">
    <property type="entry name" value="SHIPPO-rpt"/>
    <property type="match status" value="16"/>
</dbReference>
<protein>
    <recommendedName>
        <fullName evidence="4">Outer dense fiber protein 3</fullName>
    </recommendedName>
</protein>
<organism evidence="2 3">
    <name type="scientific">Sphagnum jensenii</name>
    <dbReference type="NCBI Taxonomy" id="128206"/>
    <lineage>
        <taxon>Eukaryota</taxon>
        <taxon>Viridiplantae</taxon>
        <taxon>Streptophyta</taxon>
        <taxon>Embryophyta</taxon>
        <taxon>Bryophyta</taxon>
        <taxon>Sphagnophytina</taxon>
        <taxon>Sphagnopsida</taxon>
        <taxon>Sphagnales</taxon>
        <taxon>Sphagnaceae</taxon>
        <taxon>Sphagnum</taxon>
    </lineage>
</organism>
<dbReference type="PANTHER" id="PTHR21580">
    <property type="entry name" value="SHIPPO-1-RELATED"/>
    <property type="match status" value="1"/>
</dbReference>
<accession>A0ABP1BAV3</accession>
<feature type="region of interest" description="Disordered" evidence="1">
    <location>
        <begin position="1"/>
        <end position="32"/>
    </location>
</feature>
<feature type="compositionally biased region" description="Low complexity" evidence="1">
    <location>
        <begin position="191"/>
        <end position="201"/>
    </location>
</feature>
<name>A0ABP1BAV3_9BRYO</name>
<dbReference type="InterPro" id="IPR010736">
    <property type="entry name" value="SHIPPO-rpt"/>
</dbReference>
<dbReference type="InterPro" id="IPR051291">
    <property type="entry name" value="CIMAP"/>
</dbReference>
<evidence type="ECO:0000313" key="2">
    <source>
        <dbReference type="EMBL" id="CAK9872382.1"/>
    </source>
</evidence>
<feature type="region of interest" description="Disordered" evidence="1">
    <location>
        <begin position="311"/>
        <end position="346"/>
    </location>
</feature>
<feature type="region of interest" description="Disordered" evidence="1">
    <location>
        <begin position="913"/>
        <end position="958"/>
    </location>
</feature>
<feature type="region of interest" description="Disordered" evidence="1">
    <location>
        <begin position="426"/>
        <end position="472"/>
    </location>
</feature>